<organism evidence="1 2">
    <name type="scientific">Catenulispora acidiphila (strain DSM 44928 / JCM 14897 / NBRC 102108 / NRRL B-24433 / ID139908)</name>
    <dbReference type="NCBI Taxonomy" id="479433"/>
    <lineage>
        <taxon>Bacteria</taxon>
        <taxon>Bacillati</taxon>
        <taxon>Actinomycetota</taxon>
        <taxon>Actinomycetes</taxon>
        <taxon>Catenulisporales</taxon>
        <taxon>Catenulisporaceae</taxon>
        <taxon>Catenulispora</taxon>
    </lineage>
</organism>
<protein>
    <submittedName>
        <fullName evidence="1">Uncharacterized protein</fullName>
    </submittedName>
</protein>
<dbReference type="Proteomes" id="UP000000851">
    <property type="component" value="Chromosome"/>
</dbReference>
<proteinExistence type="predicted"/>
<evidence type="ECO:0000313" key="1">
    <source>
        <dbReference type="EMBL" id="ACU69857.1"/>
    </source>
</evidence>
<dbReference type="KEGG" id="cai:Caci_0925"/>
<dbReference type="AlphaFoldDB" id="C7Q2L5"/>
<dbReference type="InParanoid" id="C7Q2L5"/>
<dbReference type="HOGENOM" id="CLU_2599569_0_0_11"/>
<reference evidence="1 2" key="1">
    <citation type="journal article" date="2009" name="Stand. Genomic Sci.">
        <title>Complete genome sequence of Catenulispora acidiphila type strain (ID 139908).</title>
        <authorList>
            <person name="Copeland A."/>
            <person name="Lapidus A."/>
            <person name="Glavina Del Rio T."/>
            <person name="Nolan M."/>
            <person name="Lucas S."/>
            <person name="Chen F."/>
            <person name="Tice H."/>
            <person name="Cheng J.F."/>
            <person name="Bruce D."/>
            <person name="Goodwin L."/>
            <person name="Pitluck S."/>
            <person name="Mikhailova N."/>
            <person name="Pati A."/>
            <person name="Ivanova N."/>
            <person name="Mavromatis K."/>
            <person name="Chen A."/>
            <person name="Palaniappan K."/>
            <person name="Chain P."/>
            <person name="Land M."/>
            <person name="Hauser L."/>
            <person name="Chang Y.J."/>
            <person name="Jeffries C.D."/>
            <person name="Chertkov O."/>
            <person name="Brettin T."/>
            <person name="Detter J.C."/>
            <person name="Han C."/>
            <person name="Ali Z."/>
            <person name="Tindall B.J."/>
            <person name="Goker M."/>
            <person name="Bristow J."/>
            <person name="Eisen J.A."/>
            <person name="Markowitz V."/>
            <person name="Hugenholtz P."/>
            <person name="Kyrpides N.C."/>
            <person name="Klenk H.P."/>
        </authorList>
    </citation>
    <scope>NUCLEOTIDE SEQUENCE [LARGE SCALE GENOMIC DNA]</scope>
    <source>
        <strain evidence="2">DSM 44928 / JCM 14897 / NBRC 102108 / NRRL B-24433 / ID139908</strain>
    </source>
</reference>
<accession>C7Q2L5</accession>
<sequence length="79" mass="9259">MKYPHHPGETFDEWLVRIQPLRRTDLAAGIRTAGISPLTREELAGWPTLFASDREHEAFLVWLREERRLGRRQGRRHGG</sequence>
<dbReference type="RefSeq" id="WP_012785152.1">
    <property type="nucleotide sequence ID" value="NC_013131.1"/>
</dbReference>
<name>C7Q2L5_CATAD</name>
<dbReference type="STRING" id="479433.Caci_0925"/>
<keyword evidence="2" id="KW-1185">Reference proteome</keyword>
<gene>
    <name evidence="1" type="ordered locus">Caci_0925</name>
</gene>
<dbReference type="EMBL" id="CP001700">
    <property type="protein sequence ID" value="ACU69857.1"/>
    <property type="molecule type" value="Genomic_DNA"/>
</dbReference>
<evidence type="ECO:0000313" key="2">
    <source>
        <dbReference type="Proteomes" id="UP000000851"/>
    </source>
</evidence>